<dbReference type="InterPro" id="IPR016024">
    <property type="entry name" value="ARM-type_fold"/>
</dbReference>
<keyword evidence="6" id="KW-1185">Reference proteome</keyword>
<dbReference type="PANTHER" id="PTHR10635:SF0">
    <property type="entry name" value="COATOMER SUBUNIT BETA"/>
    <property type="match status" value="1"/>
</dbReference>
<dbReference type="InterPro" id="IPR012301">
    <property type="entry name" value="Malic_N_dom"/>
</dbReference>
<accession>A0A9P1FNT5</accession>
<dbReference type="SUPFAM" id="SSF48371">
    <property type="entry name" value="ARM repeat"/>
    <property type="match status" value="1"/>
</dbReference>
<dbReference type="SMART" id="SM01274">
    <property type="entry name" value="malic"/>
    <property type="match status" value="1"/>
</dbReference>
<dbReference type="SUPFAM" id="SSF53223">
    <property type="entry name" value="Aminoacid dehydrogenase-like, N-terminal domain"/>
    <property type="match status" value="1"/>
</dbReference>
<dbReference type="EMBL" id="CAMXCT030000757">
    <property type="protein sequence ID" value="CAL4770220.1"/>
    <property type="molecule type" value="Genomic_DNA"/>
</dbReference>
<evidence type="ECO:0000256" key="1">
    <source>
        <dbReference type="ARBA" id="ARBA00008785"/>
    </source>
</evidence>
<sequence>MFYLITSQDVALLSLAPGQVETEKYCTILIHYEKGVPPTSEELAKKLESKKETVQAEALEELILLMINGESYPKLLMTIIRFVVTSRDHRVKKLLQIYWEIVEKTKDTGDLKEEMILVCNALRNDLMHANEYVCGSTLRLLCKMKYYRILEPLKEAVLRNLAHRHSYVRRNAVMCVFSIVKSFGVEVLPEAPEDIEQLLLVEGDLSTKRNAFLMLVNCDQERAIKYVLSLQDQVSSMGDIFQLAVLELVRKVCRSTSVNKGRFLRIVFDLAASSSTAVSYECASSLVTLSSSPVAIHQAAQAYVQLLTEQSDNNVKLIVLDRLRDVQKHHKQVMEGMVMDIFRALSCPSLDVRKKVANSAVCRPQRFCRWTLGVKPIATYQELHRCVLNFPSAAMAPTTISAPGRFLSLPKSVASVGVDAWNKKAQLAQMLKTLDGSCKARTVSEVMQEVRGFFTLGHLLYAYAYLRMLHYKDPNLYYAALWTDPAFLLPIVYTPTVGEACQKFGMLPFFPRGCYVSISDCGKIKEVLAEYAECMLPKDSNGNYECQCIVFSDAGRILGLGDLGCWGMGIPIGKLDLYTVCAGFNPYKTIPVIIDAGCTDASGNSAKLTIRDHDLYTGLKQDRMKHEGESGALVNTAYYGACSLIEEFMTAATELFSEKCLLQFEDFNTNDAFPLLEAYRNKFLSYNDDIQGTAAVVVSAILGGIRLQKPGNKELIRELRKRKVVFHGAGSANLGSANLLRNEAGVPKESIVVTNSKGVIWKSESGNEGNFKNFEQKDVASIGQPSGYDHTSLLGILKHHKPDILIGAVGQAPNCFNKEVVETMVQIQKEKPGGGGRPIIFALSNPMSQAEITAEDCYNFSDGEAIFGSGTRFPPVTYKKRQRVPGQVNNFFIFPGMSFGAYWCEAERIPDKWFMVAAAVVAQTLDDKDLEAESVLPHPSRIQQVAHNVAVKVAMTAQRDGLAKQPLGDDIAMVSAALKARRWSPRRVAEGYGQGCNDNCTIS</sequence>
<dbReference type="GO" id="GO:0006888">
    <property type="term" value="P:endoplasmic reticulum to Golgi vesicle-mediated transport"/>
    <property type="evidence" value="ECO:0007669"/>
    <property type="project" value="TreeGrafter"/>
</dbReference>
<dbReference type="InterPro" id="IPR001891">
    <property type="entry name" value="Malic_OxRdtase"/>
</dbReference>
<dbReference type="AlphaFoldDB" id="A0A9P1FNT5"/>
<proteinExistence type="inferred from homology"/>
<dbReference type="InterPro" id="IPR002553">
    <property type="entry name" value="Clathrin/coatomer_adapt-like_N"/>
</dbReference>
<evidence type="ECO:0000259" key="2">
    <source>
        <dbReference type="SMART" id="SM00919"/>
    </source>
</evidence>
<reference evidence="4" key="1">
    <citation type="submission" date="2022-10" db="EMBL/GenBank/DDBJ databases">
        <authorList>
            <person name="Chen Y."/>
            <person name="Dougan E. K."/>
            <person name="Chan C."/>
            <person name="Rhodes N."/>
            <person name="Thang M."/>
        </authorList>
    </citation>
    <scope>NUCLEOTIDE SEQUENCE</scope>
</reference>
<dbReference type="Pfam" id="PF01602">
    <property type="entry name" value="Adaptin_N"/>
    <property type="match status" value="1"/>
</dbReference>
<reference evidence="5 6" key="2">
    <citation type="submission" date="2024-05" db="EMBL/GenBank/DDBJ databases">
        <authorList>
            <person name="Chen Y."/>
            <person name="Shah S."/>
            <person name="Dougan E. K."/>
            <person name="Thang M."/>
            <person name="Chan C."/>
        </authorList>
    </citation>
    <scope>NUCLEOTIDE SEQUENCE [LARGE SCALE GENOMIC DNA]</scope>
</reference>
<dbReference type="PANTHER" id="PTHR10635">
    <property type="entry name" value="COATOMER SUBUNIT BETA"/>
    <property type="match status" value="1"/>
</dbReference>
<dbReference type="EMBL" id="CAMXCT010000757">
    <property type="protein sequence ID" value="CAI3982908.1"/>
    <property type="molecule type" value="Genomic_DNA"/>
</dbReference>
<dbReference type="Pfam" id="PF03949">
    <property type="entry name" value="Malic_M"/>
    <property type="match status" value="1"/>
</dbReference>
<dbReference type="Pfam" id="PF00390">
    <property type="entry name" value="malic"/>
    <property type="match status" value="1"/>
</dbReference>
<name>A0A9P1FNT5_9DINO</name>
<organism evidence="4">
    <name type="scientific">Cladocopium goreaui</name>
    <dbReference type="NCBI Taxonomy" id="2562237"/>
    <lineage>
        <taxon>Eukaryota</taxon>
        <taxon>Sar</taxon>
        <taxon>Alveolata</taxon>
        <taxon>Dinophyceae</taxon>
        <taxon>Suessiales</taxon>
        <taxon>Symbiodiniaceae</taxon>
        <taxon>Cladocopium</taxon>
    </lineage>
</organism>
<gene>
    <name evidence="4" type="ORF">C1SCF055_LOCUS10567</name>
</gene>
<dbReference type="InterPro" id="IPR036291">
    <property type="entry name" value="NAD(P)-bd_dom_sf"/>
</dbReference>
<dbReference type="InterPro" id="IPR012302">
    <property type="entry name" value="Malic_NAD-bd"/>
</dbReference>
<dbReference type="OrthoDB" id="5365701at2759"/>
<feature type="domain" description="Malic enzyme N-terminal" evidence="3">
    <location>
        <begin position="470"/>
        <end position="680"/>
    </location>
</feature>
<dbReference type="SMART" id="SM00919">
    <property type="entry name" value="Malic_M"/>
    <property type="match status" value="1"/>
</dbReference>
<dbReference type="GO" id="GO:0016616">
    <property type="term" value="F:oxidoreductase activity, acting on the CH-OH group of donors, NAD or NADP as acceptor"/>
    <property type="evidence" value="ECO:0007669"/>
    <property type="project" value="InterPro"/>
</dbReference>
<protein>
    <submittedName>
        <fullName evidence="5">tRNA-uridine aminocarboxypropyltransferase</fullName>
    </submittedName>
</protein>
<dbReference type="EMBL" id="CAMXCT020000757">
    <property type="protein sequence ID" value="CAL1136283.1"/>
    <property type="molecule type" value="Genomic_DNA"/>
</dbReference>
<dbReference type="Proteomes" id="UP001152797">
    <property type="component" value="Unassembled WGS sequence"/>
</dbReference>
<dbReference type="InterPro" id="IPR037062">
    <property type="entry name" value="Malic_N_dom_sf"/>
</dbReference>
<evidence type="ECO:0000313" key="5">
    <source>
        <dbReference type="EMBL" id="CAL4770220.1"/>
    </source>
</evidence>
<dbReference type="InterPro" id="IPR016460">
    <property type="entry name" value="COPB1"/>
</dbReference>
<evidence type="ECO:0000313" key="4">
    <source>
        <dbReference type="EMBL" id="CAI3982908.1"/>
    </source>
</evidence>
<dbReference type="GO" id="GO:0051287">
    <property type="term" value="F:NAD binding"/>
    <property type="evidence" value="ECO:0007669"/>
    <property type="project" value="InterPro"/>
</dbReference>
<evidence type="ECO:0000313" key="6">
    <source>
        <dbReference type="Proteomes" id="UP001152797"/>
    </source>
</evidence>
<dbReference type="GO" id="GO:0006886">
    <property type="term" value="P:intracellular protein transport"/>
    <property type="evidence" value="ECO:0007669"/>
    <property type="project" value="InterPro"/>
</dbReference>
<dbReference type="Gene3D" id="3.40.50.10380">
    <property type="entry name" value="Malic enzyme, N-terminal domain"/>
    <property type="match status" value="1"/>
</dbReference>
<dbReference type="InterPro" id="IPR011989">
    <property type="entry name" value="ARM-like"/>
</dbReference>
<evidence type="ECO:0000259" key="3">
    <source>
        <dbReference type="SMART" id="SM01274"/>
    </source>
</evidence>
<comment type="caution">
    <text evidence="4">The sequence shown here is derived from an EMBL/GenBank/DDBJ whole genome shotgun (WGS) entry which is preliminary data.</text>
</comment>
<dbReference type="InterPro" id="IPR046346">
    <property type="entry name" value="Aminoacid_DH-like_N_sf"/>
</dbReference>
<dbReference type="NCBIfam" id="NF010052">
    <property type="entry name" value="PRK13529.1"/>
    <property type="match status" value="1"/>
</dbReference>
<dbReference type="GO" id="GO:0004470">
    <property type="term" value="F:malic enzyme activity"/>
    <property type="evidence" value="ECO:0007669"/>
    <property type="project" value="InterPro"/>
</dbReference>
<dbReference type="Gene3D" id="1.25.10.10">
    <property type="entry name" value="Leucine-rich Repeat Variant"/>
    <property type="match status" value="1"/>
</dbReference>
<dbReference type="GO" id="GO:0006891">
    <property type="term" value="P:intra-Golgi vesicle-mediated transport"/>
    <property type="evidence" value="ECO:0007669"/>
    <property type="project" value="TreeGrafter"/>
</dbReference>
<dbReference type="SUPFAM" id="SSF51735">
    <property type="entry name" value="NAD(P)-binding Rossmann-fold domains"/>
    <property type="match status" value="1"/>
</dbReference>
<feature type="domain" description="Malic enzyme NAD-binding" evidence="2">
    <location>
        <begin position="690"/>
        <end position="958"/>
    </location>
</feature>
<dbReference type="GO" id="GO:0030126">
    <property type="term" value="C:COPI vesicle coat"/>
    <property type="evidence" value="ECO:0007669"/>
    <property type="project" value="TreeGrafter"/>
</dbReference>
<dbReference type="Gene3D" id="3.40.50.720">
    <property type="entry name" value="NAD(P)-binding Rossmann-like Domain"/>
    <property type="match status" value="1"/>
</dbReference>
<dbReference type="PRINTS" id="PR00072">
    <property type="entry name" value="MALOXRDTASE"/>
</dbReference>
<comment type="similarity">
    <text evidence="1">Belongs to the malic enzymes family.</text>
</comment>